<dbReference type="GO" id="GO:0016491">
    <property type="term" value="F:oxidoreductase activity"/>
    <property type="evidence" value="ECO:0007669"/>
    <property type="project" value="UniProtKB-KW"/>
</dbReference>
<gene>
    <name evidence="3" type="ORF">CLUMA_CG021287</name>
</gene>
<evidence type="ECO:0000313" key="4">
    <source>
        <dbReference type="Proteomes" id="UP000183832"/>
    </source>
</evidence>
<protein>
    <submittedName>
        <fullName evidence="3">CLUMA_CG021287, isoform A</fullName>
    </submittedName>
</protein>
<reference evidence="3 4" key="1">
    <citation type="submission" date="2015-04" db="EMBL/GenBank/DDBJ databases">
        <authorList>
            <person name="Syromyatnikov M.Y."/>
            <person name="Popov V.N."/>
        </authorList>
    </citation>
    <scope>NUCLEOTIDE SEQUENCE [LARGE SCALE GENOMIC DNA]</scope>
</reference>
<dbReference type="STRING" id="568069.A0A1J1JAK7"/>
<dbReference type="AlphaFoldDB" id="A0A1J1JAK7"/>
<name>A0A1J1JAK7_9DIPT</name>
<feature type="transmembrane region" description="Helical" evidence="2">
    <location>
        <begin position="6"/>
        <end position="30"/>
    </location>
</feature>
<dbReference type="PRINTS" id="PR00080">
    <property type="entry name" value="SDRFAMILY"/>
</dbReference>
<dbReference type="Gene3D" id="3.40.50.720">
    <property type="entry name" value="NAD(P)-binding Rossmann-like Domain"/>
    <property type="match status" value="2"/>
</dbReference>
<keyword evidence="1" id="KW-0560">Oxidoreductase</keyword>
<dbReference type="InterPro" id="IPR036291">
    <property type="entry name" value="NAD(P)-bd_dom_sf"/>
</dbReference>
<dbReference type="NCBIfam" id="NF004846">
    <property type="entry name" value="PRK06197.1"/>
    <property type="match status" value="1"/>
</dbReference>
<keyword evidence="2" id="KW-0472">Membrane</keyword>
<dbReference type="PRINTS" id="PR00081">
    <property type="entry name" value="GDHRDH"/>
</dbReference>
<dbReference type="SUPFAM" id="SSF51735">
    <property type="entry name" value="NAD(P)-binding Rossmann-fold domains"/>
    <property type="match status" value="2"/>
</dbReference>
<organism evidence="3 4">
    <name type="scientific">Clunio marinus</name>
    <dbReference type="NCBI Taxonomy" id="568069"/>
    <lineage>
        <taxon>Eukaryota</taxon>
        <taxon>Metazoa</taxon>
        <taxon>Ecdysozoa</taxon>
        <taxon>Arthropoda</taxon>
        <taxon>Hexapoda</taxon>
        <taxon>Insecta</taxon>
        <taxon>Pterygota</taxon>
        <taxon>Neoptera</taxon>
        <taxon>Endopterygota</taxon>
        <taxon>Diptera</taxon>
        <taxon>Nematocera</taxon>
        <taxon>Chironomoidea</taxon>
        <taxon>Chironomidae</taxon>
        <taxon>Clunio</taxon>
    </lineage>
</organism>
<sequence length="621" mass="69428">MDDSSSLSPWIIVLIVLLVLLGCVALVFLIRKWAQGGQYKKNSRIEGKVVIITGANTGIGKETAIDLAKRGGKIYIACRNLQRGEDALKDIKAKSESNNVHFLQLDLASMESIRQFSKKFHELENNLHILINNAGIMAVPKATTKDGFEMQIGTNHMGHFLLTNLLLDLLKQSSPSRIINVSSIAHYIGRINKTDLNSEKSYNRWLAYGQSKLANILFTKELSKRLEGTGVTANSLHPGAVRTELTRDMDMCSWIAFGPFLHFFKTPLAGAQTTIRLAVDPELENVTGKYFSDCTEARTTSAAKNDETAAWLWKTSEEWTGMSIPNTVAHYMQGGQYKKNVRIDGKIVIITGANSGIGKETAIDLARRGGKIYIACRDENRGKVAVNEIKEKSGSRQIHFLQLDLASIKSIGEFSEKFHKLESKLHILINNAGVMACPKSYTKDGFEMHMGVNHLGHFLLTNLLLDLLKSSAPSRIVVVSSLFHILGKIFTNDLFGEKFYFRWFQYATSKLANILFTRELARQLKGSGVTVNCLHPGAVHSGLQRHINIIVRVLTTPFQWVLFKDTSAGAQTQIMLAVDPDLENISGQYFSDCKITWTMWTAKNDDMAKWLWKESEKLTKL</sequence>
<evidence type="ECO:0000256" key="1">
    <source>
        <dbReference type="ARBA" id="ARBA00023002"/>
    </source>
</evidence>
<keyword evidence="2" id="KW-1133">Transmembrane helix</keyword>
<dbReference type="PANTHER" id="PTHR43157:SF31">
    <property type="entry name" value="PHOSPHATIDYLINOSITOL-GLYCAN BIOSYNTHESIS CLASS F PROTEIN"/>
    <property type="match status" value="1"/>
</dbReference>
<dbReference type="EMBL" id="CVRI01000075">
    <property type="protein sequence ID" value="CRL08606.1"/>
    <property type="molecule type" value="Genomic_DNA"/>
</dbReference>
<accession>A0A1J1JAK7</accession>
<dbReference type="Pfam" id="PF00106">
    <property type="entry name" value="adh_short"/>
    <property type="match status" value="2"/>
</dbReference>
<dbReference type="Proteomes" id="UP000183832">
    <property type="component" value="Unassembled WGS sequence"/>
</dbReference>
<evidence type="ECO:0000313" key="3">
    <source>
        <dbReference type="EMBL" id="CRL08606.1"/>
    </source>
</evidence>
<dbReference type="OrthoDB" id="7788616at2759"/>
<dbReference type="PANTHER" id="PTHR43157">
    <property type="entry name" value="PHOSPHATIDYLINOSITOL-GLYCAN BIOSYNTHESIS CLASS F PROTEIN-RELATED"/>
    <property type="match status" value="1"/>
</dbReference>
<keyword evidence="2" id="KW-0812">Transmembrane</keyword>
<evidence type="ECO:0000256" key="2">
    <source>
        <dbReference type="SAM" id="Phobius"/>
    </source>
</evidence>
<dbReference type="InterPro" id="IPR002347">
    <property type="entry name" value="SDR_fam"/>
</dbReference>
<keyword evidence="4" id="KW-1185">Reference proteome</keyword>
<proteinExistence type="predicted"/>